<dbReference type="AlphaFoldDB" id="A0A1E5UGG7"/>
<dbReference type="SUPFAM" id="SSF52833">
    <property type="entry name" value="Thioredoxin-like"/>
    <property type="match status" value="1"/>
</dbReference>
<proteinExistence type="predicted"/>
<dbReference type="Proteomes" id="UP000095601">
    <property type="component" value="Unassembled WGS sequence"/>
</dbReference>
<gene>
    <name evidence="5" type="ORF">BHF72_1427</name>
</gene>
<evidence type="ECO:0000256" key="1">
    <source>
        <dbReference type="ARBA" id="ARBA00022729"/>
    </source>
</evidence>
<dbReference type="PATRIC" id="fig|237258.4.peg.1381"/>
<dbReference type="KEGG" id="cnr:EB819_02020"/>
<dbReference type="Pfam" id="PF13098">
    <property type="entry name" value="Thioredoxin_2"/>
    <property type="match status" value="1"/>
</dbReference>
<dbReference type="InterPro" id="IPR051099">
    <property type="entry name" value="AGR/TXD"/>
</dbReference>
<accession>A0A1E5UGG7</accession>
<dbReference type="Gene3D" id="3.40.30.10">
    <property type="entry name" value="Glutaredoxin"/>
    <property type="match status" value="1"/>
</dbReference>
<dbReference type="InterPro" id="IPR036249">
    <property type="entry name" value="Thioredoxin-like_sf"/>
</dbReference>
<protein>
    <submittedName>
        <fullName evidence="5">Thioredoxin-like family protein</fullName>
    </submittedName>
</protein>
<dbReference type="PANTHER" id="PTHR15337:SF11">
    <property type="entry name" value="THIOREDOXIN DOMAIN-CONTAINING PROTEIN"/>
    <property type="match status" value="1"/>
</dbReference>
<dbReference type="InterPro" id="IPR013766">
    <property type="entry name" value="Thioredoxin_domain"/>
</dbReference>
<dbReference type="STRING" id="237258.SAMN04489756_10617"/>
<evidence type="ECO:0000313" key="5">
    <source>
        <dbReference type="EMBL" id="OEL11971.1"/>
    </source>
</evidence>
<name>A0A1E5UGG7_9FLAO</name>
<evidence type="ECO:0000259" key="4">
    <source>
        <dbReference type="PROSITE" id="PS51352"/>
    </source>
</evidence>
<dbReference type="EMBL" id="MKGI01000012">
    <property type="protein sequence ID" value="OEL11971.1"/>
    <property type="molecule type" value="Genomic_DNA"/>
</dbReference>
<evidence type="ECO:0000256" key="3">
    <source>
        <dbReference type="SAM" id="SignalP"/>
    </source>
</evidence>
<feature type="chain" id="PRO_5009186944" evidence="3">
    <location>
        <begin position="19"/>
        <end position="178"/>
    </location>
</feature>
<feature type="signal peptide" evidence="3">
    <location>
        <begin position="1"/>
        <end position="18"/>
    </location>
</feature>
<organism evidence="5 6">
    <name type="scientific">Cloacibacterium normanense</name>
    <dbReference type="NCBI Taxonomy" id="237258"/>
    <lineage>
        <taxon>Bacteria</taxon>
        <taxon>Pseudomonadati</taxon>
        <taxon>Bacteroidota</taxon>
        <taxon>Flavobacteriia</taxon>
        <taxon>Flavobacteriales</taxon>
        <taxon>Weeksellaceae</taxon>
    </lineage>
</organism>
<dbReference type="InterPro" id="IPR017937">
    <property type="entry name" value="Thioredoxin_CS"/>
</dbReference>
<feature type="domain" description="Thioredoxin" evidence="4">
    <location>
        <begin position="1"/>
        <end position="153"/>
    </location>
</feature>
<dbReference type="PROSITE" id="PS51352">
    <property type="entry name" value="THIOREDOXIN_2"/>
    <property type="match status" value="1"/>
</dbReference>
<keyword evidence="1 3" id="KW-0732">Signal</keyword>
<dbReference type="PANTHER" id="PTHR15337">
    <property type="entry name" value="ANTERIOR GRADIENT PROTEIN-RELATED"/>
    <property type="match status" value="1"/>
</dbReference>
<comment type="caution">
    <text evidence="5">The sequence shown here is derived from an EMBL/GenBank/DDBJ whole genome shotgun (WGS) entry which is preliminary data.</text>
</comment>
<dbReference type="PROSITE" id="PS00194">
    <property type="entry name" value="THIOREDOXIN_1"/>
    <property type="match status" value="1"/>
</dbReference>
<dbReference type="OrthoDB" id="9811036at2"/>
<reference evidence="5 6" key="1">
    <citation type="submission" date="2016-09" db="EMBL/GenBank/DDBJ databases">
        <authorList>
            <person name="Capua I."/>
            <person name="De Benedictis P."/>
            <person name="Joannis T."/>
            <person name="Lombin L.H."/>
            <person name="Cattoli G."/>
        </authorList>
    </citation>
    <scope>NUCLEOTIDE SEQUENCE [LARGE SCALE GENOMIC DNA]</scope>
    <source>
        <strain evidence="5 6">NRS-1</strain>
    </source>
</reference>
<sequence>MKTTLSMFFLWVFSFSFSQVNWMTMEQALTAQKTNPKKILIDFYADWCGPCKLMDKQTYSHPIISKYINENFYAVKFNAEGNQTVNFYDRVFTNPDFANKAKSKNAMHQFAKFMNVNGYPALVFLDENAQPITNLMGFFSAKELEPYITLFSKGEYKNIKTREQWENYQKKFKSKIKE</sequence>
<keyword evidence="6" id="KW-1185">Reference proteome</keyword>
<evidence type="ECO:0000313" key="6">
    <source>
        <dbReference type="Proteomes" id="UP000095601"/>
    </source>
</evidence>
<dbReference type="RefSeq" id="WP_069797095.1">
    <property type="nucleotide sequence ID" value="NZ_CP034157.1"/>
</dbReference>
<evidence type="ECO:0000256" key="2">
    <source>
        <dbReference type="ARBA" id="ARBA00023284"/>
    </source>
</evidence>
<dbReference type="InterPro" id="IPR012336">
    <property type="entry name" value="Thioredoxin-like_fold"/>
</dbReference>
<keyword evidence="2" id="KW-0676">Redox-active center</keyword>